<dbReference type="GeneID" id="93133696"/>
<name>A0A7T7ZYH0_9FLAO</name>
<gene>
    <name evidence="1" type="ORF">I6H88_02175</name>
</gene>
<dbReference type="RefSeq" id="WP_034870419.1">
    <property type="nucleotide sequence ID" value="NZ_CAJJUP010000002.1"/>
</dbReference>
<dbReference type="Proteomes" id="UP000595426">
    <property type="component" value="Chromosome"/>
</dbReference>
<dbReference type="AlphaFoldDB" id="A0A7T7ZYH0"/>
<evidence type="ECO:0000313" key="2">
    <source>
        <dbReference type="Proteomes" id="UP000595426"/>
    </source>
</evidence>
<accession>A0A7T7ZYH0</accession>
<dbReference type="InterPro" id="IPR024510">
    <property type="entry name" value="DUF2589"/>
</dbReference>
<sequence length="154" mass="16860">MVNLKNLIEALNDSISIANDTLLSSHNDFINAYFEQSENGGLIAKTVSLNYPVKMGDSSIKNVAVNTPIITLIPVYSPKIDEVKLTTNLEIALDNNELLVSFSNDELKAGNLFGKKRKSSTAKLEIILKPGENTEGLKNIIEGYEKILRAQIPG</sequence>
<evidence type="ECO:0000313" key="1">
    <source>
        <dbReference type="EMBL" id="QQN59413.1"/>
    </source>
</evidence>
<dbReference type="KEGG" id="egm:AYC65_12325"/>
<reference evidence="1 2" key="1">
    <citation type="submission" date="2020-12" db="EMBL/GenBank/DDBJ databases">
        <title>FDA dAtabase for Regulatory Grade micrObial Sequences (FDA-ARGOS): Supporting development and validation of Infectious Disease Dx tests.</title>
        <authorList>
            <person name="Kerrigan L."/>
            <person name="Long C."/>
            <person name="Tallon L."/>
            <person name="Sadzewicz L."/>
            <person name="Zhao X."/>
            <person name="Boylan J."/>
            <person name="Ott S."/>
            <person name="Bowen H."/>
            <person name="Vavikolanu K."/>
            <person name="Mehta A."/>
            <person name="Aluvathingal J."/>
            <person name="Nadendla S."/>
            <person name="Yan Y."/>
            <person name="Sichtig H."/>
        </authorList>
    </citation>
    <scope>NUCLEOTIDE SEQUENCE [LARGE SCALE GENOMIC DNA]</scope>
    <source>
        <strain evidence="1 2">FDAARGOS_1031</strain>
    </source>
</reference>
<dbReference type="OrthoDB" id="5870625at2"/>
<keyword evidence="2" id="KW-1185">Reference proteome</keyword>
<organism evidence="1 2">
    <name type="scientific">Elizabethkingia bruuniana</name>
    <dbReference type="NCBI Taxonomy" id="1756149"/>
    <lineage>
        <taxon>Bacteria</taxon>
        <taxon>Pseudomonadati</taxon>
        <taxon>Bacteroidota</taxon>
        <taxon>Flavobacteriia</taxon>
        <taxon>Flavobacteriales</taxon>
        <taxon>Weeksellaceae</taxon>
        <taxon>Elizabethkingia</taxon>
    </lineage>
</organism>
<protein>
    <submittedName>
        <fullName evidence="1">DUF2589 domain-containing protein</fullName>
    </submittedName>
</protein>
<dbReference type="EMBL" id="CP067018">
    <property type="protein sequence ID" value="QQN59413.1"/>
    <property type="molecule type" value="Genomic_DNA"/>
</dbReference>
<proteinExistence type="predicted"/>
<dbReference type="Pfam" id="PF11655">
    <property type="entry name" value="DUF2589"/>
    <property type="match status" value="1"/>
</dbReference>